<evidence type="ECO:0000256" key="4">
    <source>
        <dbReference type="ARBA" id="ARBA00022475"/>
    </source>
</evidence>
<evidence type="ECO:0000256" key="3">
    <source>
        <dbReference type="ARBA" id="ARBA00022448"/>
    </source>
</evidence>
<dbReference type="SMART" id="SM01323">
    <property type="entry name" value="YajC"/>
    <property type="match status" value="1"/>
</dbReference>
<evidence type="ECO:0000313" key="11">
    <source>
        <dbReference type="EMBL" id="OGK03837.1"/>
    </source>
</evidence>
<keyword evidence="7 10" id="KW-1133">Transmembrane helix</keyword>
<evidence type="ECO:0000256" key="8">
    <source>
        <dbReference type="ARBA" id="ARBA00023010"/>
    </source>
</evidence>
<dbReference type="InterPro" id="IPR003849">
    <property type="entry name" value="Preprotein_translocase_YajC"/>
</dbReference>
<proteinExistence type="inferred from homology"/>
<dbReference type="AlphaFoldDB" id="A0A1F7FBG8"/>
<evidence type="ECO:0000256" key="10">
    <source>
        <dbReference type="SAM" id="Phobius"/>
    </source>
</evidence>
<evidence type="ECO:0000256" key="2">
    <source>
        <dbReference type="ARBA" id="ARBA00006742"/>
    </source>
</evidence>
<gene>
    <name evidence="11" type="ORF">A2519_02285</name>
</gene>
<feature type="transmembrane region" description="Helical" evidence="10">
    <location>
        <begin position="20"/>
        <end position="41"/>
    </location>
</feature>
<comment type="subcellular location">
    <subcellularLocation>
        <location evidence="1">Cell membrane</location>
        <topology evidence="1">Single-pass membrane protein</topology>
    </subcellularLocation>
</comment>
<keyword evidence="5 10" id="KW-0812">Transmembrane</keyword>
<reference evidence="11 12" key="1">
    <citation type="journal article" date="2016" name="Nat. Commun.">
        <title>Thousands of microbial genomes shed light on interconnected biogeochemical processes in an aquifer system.</title>
        <authorList>
            <person name="Anantharaman K."/>
            <person name="Brown C.T."/>
            <person name="Hug L.A."/>
            <person name="Sharon I."/>
            <person name="Castelle C.J."/>
            <person name="Probst A.J."/>
            <person name="Thomas B.C."/>
            <person name="Singh A."/>
            <person name="Wilkins M.J."/>
            <person name="Karaoz U."/>
            <person name="Brodie E.L."/>
            <person name="Williams K.H."/>
            <person name="Hubbard S.S."/>
            <person name="Banfield J.F."/>
        </authorList>
    </citation>
    <scope>NUCLEOTIDE SEQUENCE [LARGE SCALE GENOMIC DNA]</scope>
</reference>
<dbReference type="GO" id="GO:0005886">
    <property type="term" value="C:plasma membrane"/>
    <property type="evidence" value="ECO:0007669"/>
    <property type="project" value="UniProtKB-SubCell"/>
</dbReference>
<keyword evidence="8" id="KW-0811">Translocation</keyword>
<evidence type="ECO:0000256" key="1">
    <source>
        <dbReference type="ARBA" id="ARBA00004162"/>
    </source>
</evidence>
<dbReference type="GO" id="GO:0015031">
    <property type="term" value="P:protein transport"/>
    <property type="evidence" value="ECO:0007669"/>
    <property type="project" value="UniProtKB-KW"/>
</dbReference>
<dbReference type="Pfam" id="PF02699">
    <property type="entry name" value="YajC"/>
    <property type="match status" value="1"/>
</dbReference>
<accession>A0A1F7FBG8</accession>
<keyword evidence="6" id="KW-0653">Protein transport</keyword>
<sequence>MFYTEAYAAAPNPGNGPQQAPGFGNILPMMIAMFAIIYFFMIRPQSKKQKETRRMLDELKKGDKVVTAGGILGLVTDVKGNVITLKVAPNVEIDFRKSAIATVVTAELEKDLKGETEKK</sequence>
<dbReference type="PRINTS" id="PR01853">
    <property type="entry name" value="YAJCTRNLCASE"/>
</dbReference>
<evidence type="ECO:0000256" key="5">
    <source>
        <dbReference type="ARBA" id="ARBA00022692"/>
    </source>
</evidence>
<organism evidence="11 12">
    <name type="scientific">Candidatus Raymondbacteria bacterium RIFOXYD12_FULL_49_13</name>
    <dbReference type="NCBI Taxonomy" id="1817890"/>
    <lineage>
        <taxon>Bacteria</taxon>
        <taxon>Raymondiibacteriota</taxon>
    </lineage>
</organism>
<evidence type="ECO:0000313" key="12">
    <source>
        <dbReference type="Proteomes" id="UP000179243"/>
    </source>
</evidence>
<dbReference type="Proteomes" id="UP000179243">
    <property type="component" value="Unassembled WGS sequence"/>
</dbReference>
<comment type="caution">
    <text evidence="11">The sequence shown here is derived from an EMBL/GenBank/DDBJ whole genome shotgun (WGS) entry which is preliminary data.</text>
</comment>
<evidence type="ECO:0000256" key="9">
    <source>
        <dbReference type="ARBA" id="ARBA00023136"/>
    </source>
</evidence>
<keyword evidence="4" id="KW-1003">Cell membrane</keyword>
<dbReference type="PANTHER" id="PTHR33909">
    <property type="entry name" value="SEC TRANSLOCON ACCESSORY COMPLEX SUBUNIT YAJC"/>
    <property type="match status" value="1"/>
</dbReference>
<dbReference type="EMBL" id="MFYX01000081">
    <property type="protein sequence ID" value="OGK03837.1"/>
    <property type="molecule type" value="Genomic_DNA"/>
</dbReference>
<comment type="similarity">
    <text evidence="2">Belongs to the YajC family.</text>
</comment>
<dbReference type="NCBIfam" id="TIGR00739">
    <property type="entry name" value="yajC"/>
    <property type="match status" value="1"/>
</dbReference>
<keyword evidence="9 10" id="KW-0472">Membrane</keyword>
<evidence type="ECO:0000256" key="6">
    <source>
        <dbReference type="ARBA" id="ARBA00022927"/>
    </source>
</evidence>
<keyword evidence="3" id="KW-0813">Transport</keyword>
<evidence type="ECO:0000256" key="7">
    <source>
        <dbReference type="ARBA" id="ARBA00022989"/>
    </source>
</evidence>
<name>A0A1F7FBG8_UNCRA</name>
<protein>
    <submittedName>
        <fullName evidence="11">Preprotein translocase subunit YajC</fullName>
    </submittedName>
</protein>
<dbReference type="PANTHER" id="PTHR33909:SF1">
    <property type="entry name" value="SEC TRANSLOCON ACCESSORY COMPLEX SUBUNIT YAJC"/>
    <property type="match status" value="1"/>
</dbReference>